<dbReference type="AlphaFoldDB" id="A0A061RTR7"/>
<accession>A0A061RTR7</accession>
<protein>
    <submittedName>
        <fullName evidence="2">Uncharacterized protein</fullName>
    </submittedName>
</protein>
<evidence type="ECO:0000313" key="2">
    <source>
        <dbReference type="EMBL" id="JAC74109.1"/>
    </source>
</evidence>
<proteinExistence type="predicted"/>
<name>A0A061RTR7_9CHLO</name>
<evidence type="ECO:0000256" key="1">
    <source>
        <dbReference type="SAM" id="MobiDB-lite"/>
    </source>
</evidence>
<feature type="region of interest" description="Disordered" evidence="1">
    <location>
        <begin position="1"/>
        <end position="31"/>
    </location>
</feature>
<sequence length="47" mass="5024">SEGGLRSLEVSSYPTIEEREEGSGSDFSNGDTIVSFNEDVLCGLLNN</sequence>
<feature type="non-terminal residue" evidence="2">
    <location>
        <position position="1"/>
    </location>
</feature>
<gene>
    <name evidence="2" type="ORF">TSPGSL018_26859</name>
</gene>
<organism evidence="2">
    <name type="scientific">Tetraselmis sp. GSL018</name>
    <dbReference type="NCBI Taxonomy" id="582737"/>
    <lineage>
        <taxon>Eukaryota</taxon>
        <taxon>Viridiplantae</taxon>
        <taxon>Chlorophyta</taxon>
        <taxon>core chlorophytes</taxon>
        <taxon>Chlorodendrophyceae</taxon>
        <taxon>Chlorodendrales</taxon>
        <taxon>Chlorodendraceae</taxon>
        <taxon>Tetraselmis</taxon>
    </lineage>
</organism>
<reference evidence="2" key="1">
    <citation type="submission" date="2014-05" db="EMBL/GenBank/DDBJ databases">
        <title>The transcriptome of the halophilic microalga Tetraselmis sp. GSL018 isolated from the Great Salt Lake, Utah.</title>
        <authorList>
            <person name="Jinkerson R.E."/>
            <person name="D'Adamo S."/>
            <person name="Posewitz M.C."/>
        </authorList>
    </citation>
    <scope>NUCLEOTIDE SEQUENCE</scope>
    <source>
        <strain evidence="2">GSL018</strain>
    </source>
</reference>
<dbReference type="EMBL" id="GBEZ01011699">
    <property type="protein sequence ID" value="JAC74109.1"/>
    <property type="molecule type" value="Transcribed_RNA"/>
</dbReference>